<evidence type="ECO:0008006" key="11">
    <source>
        <dbReference type="Google" id="ProtNLM"/>
    </source>
</evidence>
<dbReference type="InterPro" id="IPR051788">
    <property type="entry name" value="MFS_Transporter"/>
</dbReference>
<reference evidence="9 10" key="1">
    <citation type="submission" date="2019-01" db="EMBL/GenBank/DDBJ databases">
        <title>Draft genome sequence of Psathyrella aberdarensis IHI B618.</title>
        <authorList>
            <person name="Buettner E."/>
            <person name="Kellner H."/>
        </authorList>
    </citation>
    <scope>NUCLEOTIDE SEQUENCE [LARGE SCALE GENOMIC DNA]</scope>
    <source>
        <strain evidence="9 10">IHI B618</strain>
    </source>
</reference>
<feature type="transmembrane region" description="Helical" evidence="8">
    <location>
        <begin position="402"/>
        <end position="421"/>
    </location>
</feature>
<dbReference type="GO" id="GO:0012505">
    <property type="term" value="C:endomembrane system"/>
    <property type="evidence" value="ECO:0007669"/>
    <property type="project" value="UniProtKB-SubCell"/>
</dbReference>
<keyword evidence="6 8" id="KW-0472">Membrane</keyword>
<feature type="transmembrane region" description="Helical" evidence="8">
    <location>
        <begin position="518"/>
        <end position="536"/>
    </location>
</feature>
<dbReference type="Pfam" id="PF07690">
    <property type="entry name" value="MFS_1"/>
    <property type="match status" value="1"/>
</dbReference>
<feature type="transmembrane region" description="Helical" evidence="8">
    <location>
        <begin position="265"/>
        <end position="286"/>
    </location>
</feature>
<evidence type="ECO:0000256" key="7">
    <source>
        <dbReference type="SAM" id="MobiDB-lite"/>
    </source>
</evidence>
<feature type="transmembrane region" description="Helical" evidence="8">
    <location>
        <begin position="292"/>
        <end position="314"/>
    </location>
</feature>
<feature type="region of interest" description="Disordered" evidence="7">
    <location>
        <begin position="332"/>
        <end position="352"/>
    </location>
</feature>
<keyword evidence="3" id="KW-0813">Transport</keyword>
<feature type="transmembrane region" description="Helical" evidence="8">
    <location>
        <begin position="488"/>
        <end position="512"/>
    </location>
</feature>
<dbReference type="OrthoDB" id="413079at2759"/>
<evidence type="ECO:0000313" key="10">
    <source>
        <dbReference type="Proteomes" id="UP000290288"/>
    </source>
</evidence>
<protein>
    <recommendedName>
        <fullName evidence="11">Major facilitator superfamily (MFS) profile domain-containing protein</fullName>
    </recommendedName>
</protein>
<dbReference type="Gene3D" id="1.20.1250.20">
    <property type="entry name" value="MFS general substrate transporter like domains"/>
    <property type="match status" value="2"/>
</dbReference>
<evidence type="ECO:0000256" key="6">
    <source>
        <dbReference type="ARBA" id="ARBA00023136"/>
    </source>
</evidence>
<evidence type="ECO:0000256" key="1">
    <source>
        <dbReference type="ARBA" id="ARBA00004127"/>
    </source>
</evidence>
<evidence type="ECO:0000313" key="9">
    <source>
        <dbReference type="EMBL" id="RXW20612.1"/>
    </source>
</evidence>
<feature type="transmembrane region" description="Helical" evidence="8">
    <location>
        <begin position="148"/>
        <end position="168"/>
    </location>
</feature>
<feature type="transmembrane region" description="Helical" evidence="8">
    <location>
        <begin position="207"/>
        <end position="226"/>
    </location>
</feature>
<accession>A0A4Q2DN16</accession>
<evidence type="ECO:0000256" key="4">
    <source>
        <dbReference type="ARBA" id="ARBA00022692"/>
    </source>
</evidence>
<evidence type="ECO:0000256" key="5">
    <source>
        <dbReference type="ARBA" id="ARBA00022989"/>
    </source>
</evidence>
<comment type="caution">
    <text evidence="9">The sequence shown here is derived from an EMBL/GenBank/DDBJ whole genome shotgun (WGS) entry which is preliminary data.</text>
</comment>
<feature type="transmembrane region" description="Helical" evidence="8">
    <location>
        <begin position="455"/>
        <end position="476"/>
    </location>
</feature>
<dbReference type="Proteomes" id="UP000290288">
    <property type="component" value="Unassembled WGS sequence"/>
</dbReference>
<feature type="transmembrane region" description="Helical" evidence="8">
    <location>
        <begin position="115"/>
        <end position="136"/>
    </location>
</feature>
<organism evidence="9 10">
    <name type="scientific">Candolleomyces aberdarensis</name>
    <dbReference type="NCBI Taxonomy" id="2316362"/>
    <lineage>
        <taxon>Eukaryota</taxon>
        <taxon>Fungi</taxon>
        <taxon>Dikarya</taxon>
        <taxon>Basidiomycota</taxon>
        <taxon>Agaricomycotina</taxon>
        <taxon>Agaricomycetes</taxon>
        <taxon>Agaricomycetidae</taxon>
        <taxon>Agaricales</taxon>
        <taxon>Agaricineae</taxon>
        <taxon>Psathyrellaceae</taxon>
        <taxon>Candolleomyces</taxon>
    </lineage>
</organism>
<dbReference type="AlphaFoldDB" id="A0A4Q2DN16"/>
<dbReference type="GO" id="GO:0016020">
    <property type="term" value="C:membrane"/>
    <property type="evidence" value="ECO:0007669"/>
    <property type="project" value="TreeGrafter"/>
</dbReference>
<feature type="compositionally biased region" description="Basic and acidic residues" evidence="7">
    <location>
        <begin position="343"/>
        <end position="352"/>
    </location>
</feature>
<gene>
    <name evidence="9" type="ORF">EST38_g5228</name>
</gene>
<keyword evidence="10" id="KW-1185">Reference proteome</keyword>
<dbReference type="PANTHER" id="PTHR23514">
    <property type="entry name" value="BYPASS OF STOP CODON PROTEIN 6"/>
    <property type="match status" value="1"/>
</dbReference>
<dbReference type="InterPro" id="IPR011701">
    <property type="entry name" value="MFS"/>
</dbReference>
<dbReference type="PANTHER" id="PTHR23514:SF3">
    <property type="entry name" value="BYPASS OF STOP CODON PROTEIN 6"/>
    <property type="match status" value="1"/>
</dbReference>
<feature type="transmembrane region" description="Helical" evidence="8">
    <location>
        <begin position="357"/>
        <end position="379"/>
    </location>
</feature>
<proteinExistence type="inferred from homology"/>
<evidence type="ECO:0000256" key="8">
    <source>
        <dbReference type="SAM" id="Phobius"/>
    </source>
</evidence>
<comment type="subcellular location">
    <subcellularLocation>
        <location evidence="1">Endomembrane system</location>
        <topology evidence="1">Multi-pass membrane protein</topology>
    </subcellularLocation>
</comment>
<keyword evidence="5 8" id="KW-1133">Transmembrane helix</keyword>
<sequence length="551" mass="60317">MDCSNSSTRDGLRVLDIPHDCVVQSPCKSGASPGLGSAIAQGLSPLTSARMPDHSSKVIVPRRIEEYHRQDTMDTLVPFAPSPTSKEASLLDYDPQPTENSPVGERFAWRIASGYFAYFLCGYGDGVTATILPYFMVDFNINFMTGSLFYAASTIGFLTGTLLLERIFQALGKIDRSSTRSSWFPLMSPVFSRPSHTRYTSFSSLQARHLGVIISSFLHGMFFMIMGTRGGFPAIFVAYAVAAFARSILTGSLNEFFSIEPKHLGYGFSMWGLGSVVSPLVCQLVIAQGVPWYKFYLGSLVASVLNVVFLTIAFRPTANEFLRERREVERERTLSLSPTPTVHEGEKSLGKKEPPNTLRVALSLPFQWVISLLAGLYVASETTSQCFMVTFLLTMRDANPKTVGYVTSGFFGGITIGRLIWGYYTPRGNILYKLALLTLVMQFLIWFVPSVVVNSVALSVIGLLYGPLFPACLSVANDMLPQDIRMVSMALISSSASIGCAVFPFVTGIILNQKGVHTLPYVNVALSGVLMCYWACLPTKKRNTSKGAGNA</sequence>
<dbReference type="InterPro" id="IPR036259">
    <property type="entry name" value="MFS_trans_sf"/>
</dbReference>
<evidence type="ECO:0000256" key="2">
    <source>
        <dbReference type="ARBA" id="ARBA00008335"/>
    </source>
</evidence>
<dbReference type="GO" id="GO:0022857">
    <property type="term" value="F:transmembrane transporter activity"/>
    <property type="evidence" value="ECO:0007669"/>
    <property type="project" value="InterPro"/>
</dbReference>
<name>A0A4Q2DN16_9AGAR</name>
<comment type="similarity">
    <text evidence="2">Belongs to the major facilitator superfamily.</text>
</comment>
<keyword evidence="4 8" id="KW-0812">Transmembrane</keyword>
<feature type="transmembrane region" description="Helical" evidence="8">
    <location>
        <begin position="232"/>
        <end position="253"/>
    </location>
</feature>
<feature type="transmembrane region" description="Helical" evidence="8">
    <location>
        <begin position="430"/>
        <end position="449"/>
    </location>
</feature>
<dbReference type="EMBL" id="SDEE01000140">
    <property type="protein sequence ID" value="RXW20612.1"/>
    <property type="molecule type" value="Genomic_DNA"/>
</dbReference>
<dbReference type="SUPFAM" id="SSF103473">
    <property type="entry name" value="MFS general substrate transporter"/>
    <property type="match status" value="1"/>
</dbReference>
<evidence type="ECO:0000256" key="3">
    <source>
        <dbReference type="ARBA" id="ARBA00022448"/>
    </source>
</evidence>